<dbReference type="PANTHER" id="PTHR42830:SF2">
    <property type="entry name" value="OSMC_OHR FAMILY PROTEIN"/>
    <property type="match status" value="1"/>
</dbReference>
<dbReference type="OrthoDB" id="9795405at2"/>
<keyword evidence="2" id="KW-1185">Reference proteome</keyword>
<protein>
    <submittedName>
        <fullName evidence="1">Peroxiredoxin-like protein</fullName>
    </submittedName>
</protein>
<proteinExistence type="predicted"/>
<organism evidence="1 2">
    <name type="scientific">Winogradskyella epiphytica</name>
    <dbReference type="NCBI Taxonomy" id="262005"/>
    <lineage>
        <taxon>Bacteria</taxon>
        <taxon>Pseudomonadati</taxon>
        <taxon>Bacteroidota</taxon>
        <taxon>Flavobacteriia</taxon>
        <taxon>Flavobacteriales</taxon>
        <taxon>Flavobacteriaceae</taxon>
        <taxon>Winogradskyella</taxon>
    </lineage>
</organism>
<dbReference type="Pfam" id="PF02566">
    <property type="entry name" value="OsmC"/>
    <property type="match status" value="1"/>
</dbReference>
<dbReference type="InterPro" id="IPR052707">
    <property type="entry name" value="OsmC_Ohr_Peroxiredoxin"/>
</dbReference>
<dbReference type="InterPro" id="IPR003718">
    <property type="entry name" value="OsmC/Ohr_fam"/>
</dbReference>
<name>A0A2V4XJU5_9FLAO</name>
<dbReference type="Proteomes" id="UP000248054">
    <property type="component" value="Unassembled WGS sequence"/>
</dbReference>
<dbReference type="AlphaFoldDB" id="A0A2V4XJU5"/>
<dbReference type="InterPro" id="IPR036102">
    <property type="entry name" value="OsmC/Ohrsf"/>
</dbReference>
<comment type="caution">
    <text evidence="1">The sequence shown here is derived from an EMBL/GenBank/DDBJ whole genome shotgun (WGS) entry which is preliminary data.</text>
</comment>
<gene>
    <name evidence="1" type="ORF">DFQ11_102513</name>
</gene>
<dbReference type="SUPFAM" id="SSF82784">
    <property type="entry name" value="OsmC-like"/>
    <property type="match status" value="1"/>
</dbReference>
<dbReference type="RefSeq" id="WP_072349362.1">
    <property type="nucleotide sequence ID" value="NZ_BMWQ01000002.1"/>
</dbReference>
<dbReference type="PANTHER" id="PTHR42830">
    <property type="entry name" value="OSMOTICALLY INDUCIBLE FAMILY PROTEIN"/>
    <property type="match status" value="1"/>
</dbReference>
<reference evidence="1 2" key="1">
    <citation type="submission" date="2018-06" db="EMBL/GenBank/DDBJ databases">
        <title>Genomic Encyclopedia of Type Strains, Phase III (KMG-III): the genomes of soil and plant-associated and newly described type strains.</title>
        <authorList>
            <person name="Whitman W."/>
        </authorList>
    </citation>
    <scope>NUCLEOTIDE SEQUENCE [LARGE SCALE GENOMIC DNA]</scope>
    <source>
        <strain evidence="1 2">CECT 7945</strain>
    </source>
</reference>
<sequence length="152" mass="17184">MEKHTYNVNISWTQDRKGVMCSPELHNKETNESNCLEVATPPEFPGGMPNIWSPEHLFTAAVSSCLMTTFLAIAEYSKLDYVSFKCDSKGVLEKVDGKFVMSEILLFPEVVITDESKRDRTERIVEKSEKACLISNSIKSKVTMETKIIVQN</sequence>
<accession>A0A2V4XJU5</accession>
<dbReference type="Gene3D" id="3.30.300.20">
    <property type="match status" value="1"/>
</dbReference>
<dbReference type="InterPro" id="IPR015946">
    <property type="entry name" value="KH_dom-like_a/b"/>
</dbReference>
<evidence type="ECO:0000313" key="2">
    <source>
        <dbReference type="Proteomes" id="UP000248054"/>
    </source>
</evidence>
<evidence type="ECO:0000313" key="1">
    <source>
        <dbReference type="EMBL" id="PYE81933.1"/>
    </source>
</evidence>
<dbReference type="EMBL" id="QJTD01000002">
    <property type="protein sequence ID" value="PYE81933.1"/>
    <property type="molecule type" value="Genomic_DNA"/>
</dbReference>